<proteinExistence type="predicted"/>
<keyword evidence="1" id="KW-0812">Transmembrane</keyword>
<evidence type="ECO:0008006" key="4">
    <source>
        <dbReference type="Google" id="ProtNLM"/>
    </source>
</evidence>
<sequence length="138" mass="15178">MEAIKICLVSAEQSSLMIAGAVLSAFSLKLGLDPQFTVLSDFPVITWIFLPSVCAVSLLLTGLPSRRAFFLFTTRVLIQVALLSLAFTYVSLVRARGPEYLANKVELGMKIWAAVMIPLLVACHSMQWLPNTSFTIKK</sequence>
<organism evidence="2 3">
    <name type="scientific">Eucalyptus globulus</name>
    <name type="common">Tasmanian blue gum</name>
    <dbReference type="NCBI Taxonomy" id="34317"/>
    <lineage>
        <taxon>Eukaryota</taxon>
        <taxon>Viridiplantae</taxon>
        <taxon>Streptophyta</taxon>
        <taxon>Embryophyta</taxon>
        <taxon>Tracheophyta</taxon>
        <taxon>Spermatophyta</taxon>
        <taxon>Magnoliopsida</taxon>
        <taxon>eudicotyledons</taxon>
        <taxon>Gunneridae</taxon>
        <taxon>Pentapetalae</taxon>
        <taxon>rosids</taxon>
        <taxon>malvids</taxon>
        <taxon>Myrtales</taxon>
        <taxon>Myrtaceae</taxon>
        <taxon>Myrtoideae</taxon>
        <taxon>Eucalypteae</taxon>
        <taxon>Eucalyptus</taxon>
    </lineage>
</organism>
<feature type="transmembrane region" description="Helical" evidence="1">
    <location>
        <begin position="70"/>
        <end position="91"/>
    </location>
</feature>
<keyword evidence="3" id="KW-1185">Reference proteome</keyword>
<dbReference type="Proteomes" id="UP001634007">
    <property type="component" value="Unassembled WGS sequence"/>
</dbReference>
<dbReference type="AlphaFoldDB" id="A0ABD3JSM3"/>
<feature type="transmembrane region" description="Helical" evidence="1">
    <location>
        <begin position="111"/>
        <end position="129"/>
    </location>
</feature>
<evidence type="ECO:0000313" key="2">
    <source>
        <dbReference type="EMBL" id="KAL3729233.1"/>
    </source>
</evidence>
<keyword evidence="1" id="KW-0472">Membrane</keyword>
<accession>A0ABD3JSM3</accession>
<dbReference type="EMBL" id="JBJKBG010000007">
    <property type="protein sequence ID" value="KAL3729233.1"/>
    <property type="molecule type" value="Genomic_DNA"/>
</dbReference>
<gene>
    <name evidence="2" type="ORF">ACJRO7_026350</name>
</gene>
<comment type="caution">
    <text evidence="2">The sequence shown here is derived from an EMBL/GenBank/DDBJ whole genome shotgun (WGS) entry which is preliminary data.</text>
</comment>
<feature type="transmembrane region" description="Helical" evidence="1">
    <location>
        <begin position="44"/>
        <end position="63"/>
    </location>
</feature>
<reference evidence="2 3" key="1">
    <citation type="submission" date="2024-11" db="EMBL/GenBank/DDBJ databases">
        <title>Chromosome-level genome assembly of Eucalyptus globulus Labill. provides insights into its genome evolution.</title>
        <authorList>
            <person name="Li X."/>
        </authorList>
    </citation>
    <scope>NUCLEOTIDE SEQUENCE [LARGE SCALE GENOMIC DNA]</scope>
    <source>
        <strain evidence="2">CL2024</strain>
        <tissue evidence="2">Fresh tender leaves</tissue>
    </source>
</reference>
<feature type="transmembrane region" description="Helical" evidence="1">
    <location>
        <begin position="15"/>
        <end position="32"/>
    </location>
</feature>
<evidence type="ECO:0000256" key="1">
    <source>
        <dbReference type="SAM" id="Phobius"/>
    </source>
</evidence>
<protein>
    <recommendedName>
        <fullName evidence="4">WAT1-related protein</fullName>
    </recommendedName>
</protein>
<evidence type="ECO:0000313" key="3">
    <source>
        <dbReference type="Proteomes" id="UP001634007"/>
    </source>
</evidence>
<name>A0ABD3JSM3_EUCGL</name>
<keyword evidence="1" id="KW-1133">Transmembrane helix</keyword>